<sequence length="185" mass="19676">MSFYLAIISPSDSPLLELPLSSSKPAPTSSAASNSAGSTFPSWSTFTSASGSDLGAPDGKVIGGNLGLVSAGGVAAAGGTGERQLMQMIAHMSLDGVEEMMEGTGSLYLRGVEKYNEWTVSAFIATSVKFVLLHDHKNDDGVRQFFLEVWELYVKASLNPFHTANTPIRNPVFEAKLRTAAKKFL</sequence>
<dbReference type="InterPro" id="IPR011012">
    <property type="entry name" value="Longin-like_dom_sf"/>
</dbReference>
<feature type="region of interest" description="Disordered" evidence="1">
    <location>
        <begin position="19"/>
        <end position="39"/>
    </location>
</feature>
<dbReference type="PANTHER" id="PTHR12403">
    <property type="entry name" value="TRAFFICKING PROTEIN PARTICLE COMPLEX SUBUNIT 2"/>
    <property type="match status" value="1"/>
</dbReference>
<comment type="caution">
    <text evidence="2">The sequence shown here is derived from an EMBL/GenBank/DDBJ whole genome shotgun (WGS) entry which is preliminary data.</text>
</comment>
<evidence type="ECO:0000313" key="3">
    <source>
        <dbReference type="Proteomes" id="UP000279259"/>
    </source>
</evidence>
<dbReference type="SUPFAM" id="SSF64356">
    <property type="entry name" value="SNARE-like"/>
    <property type="match status" value="1"/>
</dbReference>
<dbReference type="EMBL" id="RSCD01000006">
    <property type="protein sequence ID" value="RSH92420.1"/>
    <property type="molecule type" value="Genomic_DNA"/>
</dbReference>
<dbReference type="Proteomes" id="UP000279259">
    <property type="component" value="Unassembled WGS sequence"/>
</dbReference>
<organism evidence="2 3">
    <name type="scientific">Saitozyma podzolica</name>
    <dbReference type="NCBI Taxonomy" id="1890683"/>
    <lineage>
        <taxon>Eukaryota</taxon>
        <taxon>Fungi</taxon>
        <taxon>Dikarya</taxon>
        <taxon>Basidiomycota</taxon>
        <taxon>Agaricomycotina</taxon>
        <taxon>Tremellomycetes</taxon>
        <taxon>Tremellales</taxon>
        <taxon>Trimorphomycetaceae</taxon>
        <taxon>Saitozyma</taxon>
    </lineage>
</organism>
<reference evidence="2 3" key="1">
    <citation type="submission" date="2018-11" db="EMBL/GenBank/DDBJ databases">
        <title>Genome sequence of Saitozyma podzolica DSM 27192.</title>
        <authorList>
            <person name="Aliyu H."/>
            <person name="Gorte O."/>
            <person name="Ochsenreither K."/>
        </authorList>
    </citation>
    <scope>NUCLEOTIDE SEQUENCE [LARGE SCALE GENOMIC DNA]</scope>
    <source>
        <strain evidence="2 3">DSM 27192</strain>
    </source>
</reference>
<dbReference type="GO" id="GO:0005737">
    <property type="term" value="C:cytoplasm"/>
    <property type="evidence" value="ECO:0007669"/>
    <property type="project" value="GOC"/>
</dbReference>
<gene>
    <name evidence="2" type="ORF">EHS25_008835</name>
</gene>
<dbReference type="GO" id="GO:0006888">
    <property type="term" value="P:endoplasmic reticulum to Golgi vesicle-mediated transport"/>
    <property type="evidence" value="ECO:0007669"/>
    <property type="project" value="InterPro"/>
</dbReference>
<accession>A0A427YMY5</accession>
<evidence type="ECO:0008006" key="4">
    <source>
        <dbReference type="Google" id="ProtNLM"/>
    </source>
</evidence>
<protein>
    <recommendedName>
        <fullName evidence="4">TRAPP subunit</fullName>
    </recommendedName>
</protein>
<evidence type="ECO:0000313" key="2">
    <source>
        <dbReference type="EMBL" id="RSH92420.1"/>
    </source>
</evidence>
<feature type="compositionally biased region" description="Low complexity" evidence="1">
    <location>
        <begin position="19"/>
        <end position="38"/>
    </location>
</feature>
<dbReference type="STRING" id="1890683.A0A427YMY5"/>
<dbReference type="AlphaFoldDB" id="A0A427YMY5"/>
<dbReference type="OrthoDB" id="10252102at2759"/>
<dbReference type="Gene3D" id="3.30.450.70">
    <property type="match status" value="1"/>
</dbReference>
<name>A0A427YMY5_9TREE</name>
<proteinExistence type="predicted"/>
<evidence type="ECO:0000256" key="1">
    <source>
        <dbReference type="SAM" id="MobiDB-lite"/>
    </source>
</evidence>
<dbReference type="CDD" id="cd14825">
    <property type="entry name" value="TRAPPC2_sedlin"/>
    <property type="match status" value="1"/>
</dbReference>
<dbReference type="InterPro" id="IPR006722">
    <property type="entry name" value="Sedlin"/>
</dbReference>
<keyword evidence="3" id="KW-1185">Reference proteome</keyword>
<dbReference type="Pfam" id="PF04628">
    <property type="entry name" value="Sedlin_N"/>
    <property type="match status" value="1"/>
</dbReference>